<keyword evidence="1" id="KW-1133">Transmembrane helix</keyword>
<dbReference type="Pfam" id="PF02517">
    <property type="entry name" value="Rce1-like"/>
    <property type="match status" value="1"/>
</dbReference>
<dbReference type="InterPro" id="IPR003675">
    <property type="entry name" value="Rce1/LyrA-like_dom"/>
</dbReference>
<dbReference type="RefSeq" id="WP_378536200.1">
    <property type="nucleotide sequence ID" value="NZ_JBHSBH010000013.1"/>
</dbReference>
<name>A0ABV8FQD5_9ACTN</name>
<gene>
    <name evidence="3" type="ORF">ACFOVU_20890</name>
</gene>
<reference evidence="4" key="1">
    <citation type="journal article" date="2019" name="Int. J. Syst. Evol. Microbiol.">
        <title>The Global Catalogue of Microorganisms (GCM) 10K type strain sequencing project: providing services to taxonomists for standard genome sequencing and annotation.</title>
        <authorList>
            <consortium name="The Broad Institute Genomics Platform"/>
            <consortium name="The Broad Institute Genome Sequencing Center for Infectious Disease"/>
            <person name="Wu L."/>
            <person name="Ma J."/>
        </authorList>
    </citation>
    <scope>NUCLEOTIDE SEQUENCE [LARGE SCALE GENOMIC DNA]</scope>
    <source>
        <strain evidence="4">TBRC 1826</strain>
    </source>
</reference>
<evidence type="ECO:0000259" key="2">
    <source>
        <dbReference type="Pfam" id="PF02517"/>
    </source>
</evidence>
<dbReference type="InterPro" id="IPR052710">
    <property type="entry name" value="CAAX_protease"/>
</dbReference>
<evidence type="ECO:0000313" key="3">
    <source>
        <dbReference type="EMBL" id="MFC3998395.1"/>
    </source>
</evidence>
<comment type="caution">
    <text evidence="3">The sequence shown here is derived from an EMBL/GenBank/DDBJ whole genome shotgun (WGS) entry which is preliminary data.</text>
</comment>
<keyword evidence="1" id="KW-0812">Transmembrane</keyword>
<dbReference type="EMBL" id="JBHSBH010000013">
    <property type="protein sequence ID" value="MFC3998395.1"/>
    <property type="molecule type" value="Genomic_DNA"/>
</dbReference>
<feature type="transmembrane region" description="Helical" evidence="1">
    <location>
        <begin position="257"/>
        <end position="274"/>
    </location>
</feature>
<protein>
    <submittedName>
        <fullName evidence="3">CPBP family intramembrane glutamic endopeptidase</fullName>
        <ecNumber evidence="3">3.4.-.-</ecNumber>
    </submittedName>
</protein>
<evidence type="ECO:0000313" key="4">
    <source>
        <dbReference type="Proteomes" id="UP001595847"/>
    </source>
</evidence>
<evidence type="ECO:0000256" key="1">
    <source>
        <dbReference type="SAM" id="Phobius"/>
    </source>
</evidence>
<dbReference type="Proteomes" id="UP001595847">
    <property type="component" value="Unassembled WGS sequence"/>
</dbReference>
<organism evidence="3 4">
    <name type="scientific">Nocardiopsis sediminis</name>
    <dbReference type="NCBI Taxonomy" id="1778267"/>
    <lineage>
        <taxon>Bacteria</taxon>
        <taxon>Bacillati</taxon>
        <taxon>Actinomycetota</taxon>
        <taxon>Actinomycetes</taxon>
        <taxon>Streptosporangiales</taxon>
        <taxon>Nocardiopsidaceae</taxon>
        <taxon>Nocardiopsis</taxon>
    </lineage>
</organism>
<feature type="transmembrane region" description="Helical" evidence="1">
    <location>
        <begin position="219"/>
        <end position="237"/>
    </location>
</feature>
<accession>A0ABV8FQD5</accession>
<proteinExistence type="predicted"/>
<feature type="transmembrane region" description="Helical" evidence="1">
    <location>
        <begin position="194"/>
        <end position="212"/>
    </location>
</feature>
<dbReference type="PANTHER" id="PTHR36435">
    <property type="entry name" value="SLR1288 PROTEIN"/>
    <property type="match status" value="1"/>
</dbReference>
<dbReference type="GO" id="GO:0016787">
    <property type="term" value="F:hydrolase activity"/>
    <property type="evidence" value="ECO:0007669"/>
    <property type="project" value="UniProtKB-KW"/>
</dbReference>
<feature type="transmembrane region" description="Helical" evidence="1">
    <location>
        <begin position="101"/>
        <end position="120"/>
    </location>
</feature>
<feature type="transmembrane region" description="Helical" evidence="1">
    <location>
        <begin position="169"/>
        <end position="188"/>
    </location>
</feature>
<keyword evidence="1" id="KW-0472">Membrane</keyword>
<feature type="transmembrane region" description="Helical" evidence="1">
    <location>
        <begin position="126"/>
        <end position="148"/>
    </location>
</feature>
<keyword evidence="3" id="KW-0378">Hydrolase</keyword>
<dbReference type="PANTHER" id="PTHR36435:SF1">
    <property type="entry name" value="CAAX AMINO TERMINAL PROTEASE FAMILY PROTEIN"/>
    <property type="match status" value="1"/>
</dbReference>
<sequence length="303" mass="32481">MLAGEKRRIVRGILAIVLLLAGLYVFSFASVGAAVFIDTQMGRVNPANGGTDYTPVYHGFSMFGLALLVPWSMCIQRWLYGVKGPALHSVVSGFRFDVFGRALLIIGPVWLIAVVVMNAATPTEQTYWPIADLVGIIVTTLLLVPLQAAGEEYGIRGLVFRAAGSWSRGPRLSVFVGVLVSSLVFMVIHGADDPWINIWYFTLAVSLAVITWRTGGIETAIVIHALLNTVTFLYATAIHSDIGGSIMDRSAGTGSPILLVPIITVVVIAAVVWLRTRRTGPALTPAPVPPHPYAHPAQVATAQ</sequence>
<feature type="transmembrane region" description="Helical" evidence="1">
    <location>
        <begin position="12"/>
        <end position="37"/>
    </location>
</feature>
<dbReference type="EC" id="3.4.-.-" evidence="3"/>
<keyword evidence="4" id="KW-1185">Reference proteome</keyword>
<feature type="domain" description="CAAX prenyl protease 2/Lysostaphin resistance protein A-like" evidence="2">
    <location>
        <begin position="136"/>
        <end position="230"/>
    </location>
</feature>
<feature type="transmembrane region" description="Helical" evidence="1">
    <location>
        <begin position="57"/>
        <end position="80"/>
    </location>
</feature>